<dbReference type="RefSeq" id="WP_127188668.1">
    <property type="nucleotide sequence ID" value="NZ_RZNJ01000003.1"/>
</dbReference>
<dbReference type="Proteomes" id="UP000281547">
    <property type="component" value="Unassembled WGS sequence"/>
</dbReference>
<dbReference type="InterPro" id="IPR026286">
    <property type="entry name" value="MaiA/AMDase"/>
</dbReference>
<dbReference type="Pfam" id="PF17645">
    <property type="entry name" value="Amdase"/>
    <property type="match status" value="1"/>
</dbReference>
<dbReference type="EMBL" id="RZNJ01000003">
    <property type="protein sequence ID" value="RUT31423.1"/>
    <property type="molecule type" value="Genomic_DNA"/>
</dbReference>
<keyword evidence="2" id="KW-1185">Reference proteome</keyword>
<accession>A0A433XBI3</accession>
<protein>
    <submittedName>
        <fullName evidence="1">Asp/Glu/hydantoin racemase</fullName>
    </submittedName>
</protein>
<dbReference type="InterPro" id="IPR053714">
    <property type="entry name" value="Iso_Racemase_Enz_sf"/>
</dbReference>
<reference evidence="1 2" key="1">
    <citation type="journal article" date="2016" name="Int. J. Syst. Evol. Microbiol.">
        <title>Arsenicitalea aurantiaca gen. nov., sp. nov., a new member of the family Hyphomicrobiaceae, isolated from high-arsenic sediment.</title>
        <authorList>
            <person name="Mu Y."/>
            <person name="Zhou L."/>
            <person name="Zeng X.C."/>
            <person name="Liu L."/>
            <person name="Pan Y."/>
            <person name="Chen X."/>
            <person name="Wang J."/>
            <person name="Li S."/>
            <person name="Li W.J."/>
            <person name="Wang Y."/>
        </authorList>
    </citation>
    <scope>NUCLEOTIDE SEQUENCE [LARGE SCALE GENOMIC DNA]</scope>
    <source>
        <strain evidence="1 2">42-50</strain>
    </source>
</reference>
<name>A0A433XBI3_9HYPH</name>
<proteinExistence type="predicted"/>
<dbReference type="PIRSF" id="PIRSF015736">
    <property type="entry name" value="MI"/>
    <property type="match status" value="1"/>
</dbReference>
<evidence type="ECO:0000313" key="2">
    <source>
        <dbReference type="Proteomes" id="UP000281547"/>
    </source>
</evidence>
<organism evidence="1 2">
    <name type="scientific">Arsenicitalea aurantiaca</name>
    <dbReference type="NCBI Taxonomy" id="1783274"/>
    <lineage>
        <taxon>Bacteria</taxon>
        <taxon>Pseudomonadati</taxon>
        <taxon>Pseudomonadota</taxon>
        <taxon>Alphaproteobacteria</taxon>
        <taxon>Hyphomicrobiales</taxon>
        <taxon>Devosiaceae</taxon>
        <taxon>Arsenicitalea</taxon>
    </lineage>
</organism>
<sequence>MDRRLMGVLTPSSNTILEPATAALVANVPGVSAHFSRFTVTRIALSADANGQFEYAPMLAAARLLADARVGVIAWSGTSAAWLGSAWDDGLCAAIRAETGIPACTAVGAIEALLRKKGATRIGLISPYTDDVQHKIIENYAKAGITVIGEAHTGLSENFAFSTITDDAVRQMCRSVAASRPEALVIMCTNMRGWSLMAEIEAELGIPVVDSTAAVVWQGLDILGADASPIAGRGWMFGQTAGRG</sequence>
<dbReference type="OrthoDB" id="9816064at2"/>
<gene>
    <name evidence="1" type="ORF">EMQ25_11280</name>
</gene>
<dbReference type="AlphaFoldDB" id="A0A433XBI3"/>
<comment type="caution">
    <text evidence="1">The sequence shown here is derived from an EMBL/GenBank/DDBJ whole genome shotgun (WGS) entry which is preliminary data.</text>
</comment>
<dbReference type="Gene3D" id="3.40.50.12500">
    <property type="match status" value="1"/>
</dbReference>
<dbReference type="PANTHER" id="PTHR40267">
    <property type="entry name" value="BLR3294 PROTEIN"/>
    <property type="match status" value="1"/>
</dbReference>
<dbReference type="PANTHER" id="PTHR40267:SF1">
    <property type="entry name" value="BLR3294 PROTEIN"/>
    <property type="match status" value="1"/>
</dbReference>
<evidence type="ECO:0000313" key="1">
    <source>
        <dbReference type="EMBL" id="RUT31423.1"/>
    </source>
</evidence>